<keyword evidence="10" id="KW-0012">Acyltransferase</keyword>
<evidence type="ECO:0000256" key="6">
    <source>
        <dbReference type="ARBA" id="ARBA00022679"/>
    </source>
</evidence>
<keyword evidence="16" id="KW-1185">Reference proteome</keyword>
<dbReference type="GO" id="GO:0046512">
    <property type="term" value="P:sphingosine biosynthetic process"/>
    <property type="evidence" value="ECO:0007669"/>
    <property type="project" value="TreeGrafter"/>
</dbReference>
<keyword evidence="9" id="KW-0443">Lipid metabolism</keyword>
<evidence type="ECO:0000256" key="7">
    <source>
        <dbReference type="ARBA" id="ARBA00022898"/>
    </source>
</evidence>
<evidence type="ECO:0000256" key="8">
    <source>
        <dbReference type="ARBA" id="ARBA00022919"/>
    </source>
</evidence>
<dbReference type="InterPro" id="IPR015424">
    <property type="entry name" value="PyrdxlP-dep_Trfase"/>
</dbReference>
<evidence type="ECO:0000256" key="1">
    <source>
        <dbReference type="ARBA" id="ARBA00001933"/>
    </source>
</evidence>
<comment type="similarity">
    <text evidence="4">Belongs to the class-II pyridoxal-phosphate-dependent aminotransferase family.</text>
</comment>
<evidence type="ECO:0000256" key="3">
    <source>
        <dbReference type="ARBA" id="ARBA00004991"/>
    </source>
</evidence>
<dbReference type="GO" id="GO:0030170">
    <property type="term" value="F:pyridoxal phosphate binding"/>
    <property type="evidence" value="ECO:0007669"/>
    <property type="project" value="InterPro"/>
</dbReference>
<keyword evidence="8" id="KW-0746">Sphingolipid metabolism</keyword>
<evidence type="ECO:0000313" key="15">
    <source>
        <dbReference type="EMBL" id="KHJ85753.1"/>
    </source>
</evidence>
<evidence type="ECO:0000256" key="2">
    <source>
        <dbReference type="ARBA" id="ARBA00004760"/>
    </source>
</evidence>
<keyword evidence="6" id="KW-0808">Transferase</keyword>
<evidence type="ECO:0000256" key="11">
    <source>
        <dbReference type="ARBA" id="ARBA00041066"/>
    </source>
</evidence>
<keyword evidence="7" id="KW-0663">Pyridoxal phosphate</keyword>
<dbReference type="GO" id="GO:0016020">
    <property type="term" value="C:membrane"/>
    <property type="evidence" value="ECO:0007669"/>
    <property type="project" value="GOC"/>
</dbReference>
<sequence length="136" mass="15305">MTKYVKIDGKEYLNMATSNFLGFIGEKRIEDVAKQTIRKYGVGSCGPRGFYGTVDVHLNLESELANFMGCEEAVLYSYGFATVASAIPAYAKKGDIIFVDKGVNFAIQKGLQACRSRVEWFEHNDMQDLERLLKEQ</sequence>
<dbReference type="PANTHER" id="PTHR13693:SF2">
    <property type="entry name" value="SERINE PALMITOYLTRANSFERASE 1"/>
    <property type="match status" value="1"/>
</dbReference>
<evidence type="ECO:0000313" key="16">
    <source>
        <dbReference type="Proteomes" id="UP000053660"/>
    </source>
</evidence>
<accession>A0A0B1SKA3</accession>
<dbReference type="InterPro" id="IPR050087">
    <property type="entry name" value="AON_synthase_class-II"/>
</dbReference>
<name>A0A0B1SKA3_OESDE</name>
<feature type="non-terminal residue" evidence="15">
    <location>
        <position position="136"/>
    </location>
</feature>
<dbReference type="GO" id="GO:0004758">
    <property type="term" value="F:serine C-palmitoyltransferase activity"/>
    <property type="evidence" value="ECO:0007669"/>
    <property type="project" value="UniProtKB-EC"/>
</dbReference>
<dbReference type="OrthoDB" id="3168162at2759"/>
<evidence type="ECO:0000256" key="9">
    <source>
        <dbReference type="ARBA" id="ARBA00023098"/>
    </source>
</evidence>
<organism evidence="15 16">
    <name type="scientific">Oesophagostomum dentatum</name>
    <name type="common">Nodular worm</name>
    <dbReference type="NCBI Taxonomy" id="61180"/>
    <lineage>
        <taxon>Eukaryota</taxon>
        <taxon>Metazoa</taxon>
        <taxon>Ecdysozoa</taxon>
        <taxon>Nematoda</taxon>
        <taxon>Chromadorea</taxon>
        <taxon>Rhabditida</taxon>
        <taxon>Rhabditina</taxon>
        <taxon>Rhabditomorpha</taxon>
        <taxon>Strongyloidea</taxon>
        <taxon>Strongylidae</taxon>
        <taxon>Oesophagostomum</taxon>
    </lineage>
</organism>
<dbReference type="Pfam" id="PF00155">
    <property type="entry name" value="Aminotran_1_2"/>
    <property type="match status" value="1"/>
</dbReference>
<feature type="domain" description="Aminotransferase class I/classII large" evidence="14">
    <location>
        <begin position="11"/>
        <end position="135"/>
    </location>
</feature>
<comment type="cofactor">
    <cofactor evidence="1">
        <name>pyridoxal 5'-phosphate</name>
        <dbReference type="ChEBI" id="CHEBI:597326"/>
    </cofactor>
</comment>
<reference evidence="15 16" key="1">
    <citation type="submission" date="2014-03" db="EMBL/GenBank/DDBJ databases">
        <title>Draft genome of the hookworm Oesophagostomum dentatum.</title>
        <authorList>
            <person name="Mitreva M."/>
        </authorList>
    </citation>
    <scope>NUCLEOTIDE SEQUENCE [LARGE SCALE GENOMIC DNA]</scope>
    <source>
        <strain evidence="15 16">OD-Hann</strain>
    </source>
</reference>
<dbReference type="EMBL" id="KN562710">
    <property type="protein sequence ID" value="KHJ85753.1"/>
    <property type="molecule type" value="Genomic_DNA"/>
</dbReference>
<proteinExistence type="inferred from homology"/>
<dbReference type="GO" id="GO:0005783">
    <property type="term" value="C:endoplasmic reticulum"/>
    <property type="evidence" value="ECO:0007669"/>
    <property type="project" value="TreeGrafter"/>
</dbReference>
<dbReference type="Gene3D" id="3.40.640.10">
    <property type="entry name" value="Type I PLP-dependent aspartate aminotransferase-like (Major domain)"/>
    <property type="match status" value="1"/>
</dbReference>
<dbReference type="PANTHER" id="PTHR13693">
    <property type="entry name" value="CLASS II AMINOTRANSFERASE/8-AMINO-7-OXONONANOATE SYNTHASE"/>
    <property type="match status" value="1"/>
</dbReference>
<dbReference type="InterPro" id="IPR004839">
    <property type="entry name" value="Aminotransferase_I/II_large"/>
</dbReference>
<dbReference type="InterPro" id="IPR015421">
    <property type="entry name" value="PyrdxlP-dep_Trfase_major"/>
</dbReference>
<evidence type="ECO:0000256" key="13">
    <source>
        <dbReference type="ARBA" id="ARBA00042649"/>
    </source>
</evidence>
<comment type="pathway">
    <text evidence="3">Sphingolipid metabolism.</text>
</comment>
<gene>
    <name evidence="15" type="ORF">OESDEN_14511</name>
</gene>
<dbReference type="EC" id="2.3.1.50" evidence="5"/>
<evidence type="ECO:0000256" key="12">
    <source>
        <dbReference type="ARBA" id="ARBA00041765"/>
    </source>
</evidence>
<comment type="pathway">
    <text evidence="2">Lipid metabolism; sphingolipid metabolism.</text>
</comment>
<evidence type="ECO:0000256" key="10">
    <source>
        <dbReference type="ARBA" id="ARBA00023315"/>
    </source>
</evidence>
<evidence type="ECO:0000256" key="5">
    <source>
        <dbReference type="ARBA" id="ARBA00013220"/>
    </source>
</evidence>
<protein>
    <recommendedName>
        <fullName evidence="11">Serine palmitoyltransferase 1</fullName>
        <ecNumber evidence="5">2.3.1.50</ecNumber>
    </recommendedName>
    <alternativeName>
        <fullName evidence="12">Long chain base biosynthesis protein 1</fullName>
    </alternativeName>
    <alternativeName>
        <fullName evidence="13">Serine-palmitoyl-CoA transferase 1</fullName>
    </alternativeName>
</protein>
<dbReference type="AlphaFoldDB" id="A0A0B1SKA3"/>
<dbReference type="GO" id="GO:0046513">
    <property type="term" value="P:ceramide biosynthetic process"/>
    <property type="evidence" value="ECO:0007669"/>
    <property type="project" value="TreeGrafter"/>
</dbReference>
<evidence type="ECO:0000256" key="4">
    <source>
        <dbReference type="ARBA" id="ARBA00008392"/>
    </source>
</evidence>
<evidence type="ECO:0000259" key="14">
    <source>
        <dbReference type="Pfam" id="PF00155"/>
    </source>
</evidence>
<dbReference type="Proteomes" id="UP000053660">
    <property type="component" value="Unassembled WGS sequence"/>
</dbReference>
<dbReference type="SUPFAM" id="SSF53383">
    <property type="entry name" value="PLP-dependent transferases"/>
    <property type="match status" value="1"/>
</dbReference>